<organism evidence="1 2">
    <name type="scientific">Sphingomonas turrisvirgatae</name>
    <dbReference type="NCBI Taxonomy" id="1888892"/>
    <lineage>
        <taxon>Bacteria</taxon>
        <taxon>Pseudomonadati</taxon>
        <taxon>Pseudomonadota</taxon>
        <taxon>Alphaproteobacteria</taxon>
        <taxon>Sphingomonadales</taxon>
        <taxon>Sphingomonadaceae</taxon>
        <taxon>Sphingomonas</taxon>
    </lineage>
</organism>
<evidence type="ECO:0000313" key="2">
    <source>
        <dbReference type="Proteomes" id="UP000094487"/>
    </source>
</evidence>
<proteinExistence type="predicted"/>
<evidence type="ECO:0000313" key="1">
    <source>
        <dbReference type="EMBL" id="ODP37752.1"/>
    </source>
</evidence>
<dbReference type="AlphaFoldDB" id="A0A1E3LVG8"/>
<dbReference type="OrthoDB" id="7520791at2"/>
<dbReference type="EMBL" id="MDDS01000024">
    <property type="protein sequence ID" value="ODP37752.1"/>
    <property type="molecule type" value="Genomic_DNA"/>
</dbReference>
<reference evidence="1 2" key="1">
    <citation type="submission" date="2016-08" db="EMBL/GenBank/DDBJ databases">
        <title>Draft genome of the agarase producing Sphingomonas sp. MCT13.</title>
        <authorList>
            <person name="D'Andrea M.M."/>
            <person name="Rossolini G.M."/>
            <person name="Thaller M.C."/>
        </authorList>
    </citation>
    <scope>NUCLEOTIDE SEQUENCE [LARGE SCALE GENOMIC DNA]</scope>
    <source>
        <strain evidence="1 2">MCT13</strain>
    </source>
</reference>
<gene>
    <name evidence="1" type="ORF">BFL28_01920</name>
</gene>
<sequence>MTTKTTTRIQAPISPYALALRDELAGGTMRERAQVELGDLKVSVNEGRDALWVIVRREAKGGVAIRAAHLPAGAFECRTVSGARGEPLRFEIESLAGKYEVTVSTSDADLHRLRVCTTLTPSAPLNLPFVPRDLYPLDNNDDPIGASGNVEAAQRGVNSGLVYFRLDEPAFGSVLYFQNLTALNLYFRSTGTVPKGVVGGEWPELGYLPPVMKQIDSPADPLPVGEAVVLSDAILVFRDWAADNEQEMARQFIQMLGAAYKALDLPRAEYRDWLARAERTLNDLETSPIATVRNYGHRYVMPYVEGEMPDAMVQMTIVSALHDFGKWRGEPLELEAELLAGMGRFYDPEAGTLRRYLPNIKKTGPDKDADAVDSWYLYHPMINLARLALDGDEQARTLLLQSVDYGIRSARHFKYKWPILYNIHDFSIITKARGDERFGETDVNGIYAYLMLQLYQLTADKIYLEEATAALQVVKGLRFDLMYQANLTVWGAVACMRLWRITDDKDWLAQSYVFLAGFLHNCEIWESQVGHAPHYSNFLGATCLHDAPYMAMYECFECFKGFEEYLANAGPELDPAARMMISEYCRYTLHRAEFYFPDMLPREILHQGEHQSGKLDPTLSFPLEDLYGDGQSPGQIGQEIYGAGSAFVFASRSFHRIEDAPFQLFCNHFVQSMERTGERAVSIQLHGGETCVALVSLVRLKRRKLSKATMTTADGDSLRAHRVSDDRIDFHAPADGRVILMWE</sequence>
<dbReference type="Proteomes" id="UP000094487">
    <property type="component" value="Unassembled WGS sequence"/>
</dbReference>
<name>A0A1E3LVG8_9SPHN</name>
<dbReference type="RefSeq" id="WP_069320473.1">
    <property type="nucleotide sequence ID" value="NZ_MDDS01000024.1"/>
</dbReference>
<keyword evidence="2" id="KW-1185">Reference proteome</keyword>
<comment type="caution">
    <text evidence="1">The sequence shown here is derived from an EMBL/GenBank/DDBJ whole genome shotgun (WGS) entry which is preliminary data.</text>
</comment>
<dbReference type="STRING" id="1888892.BFL28_01920"/>
<accession>A0A1E3LVG8</accession>
<protein>
    <submittedName>
        <fullName evidence="1">Uncharacterized protein</fullName>
    </submittedName>
</protein>